<dbReference type="OrthoDB" id="1928766at2759"/>
<proteinExistence type="predicted"/>
<accession>A0A371HV55</accession>
<sequence length="334" mass="37842">MSSTDPDFLCHHLSIYLGARLVSQKKRRLGEEKKRAIKAEISKLLQTRFIREVKYPSWLSNVVMVRKPSGKWRMCTDYIDLNRVYPKNPYPLPSIDALVDGASRCGLLSFMDTYLGYNQIRMHPSDVFKTAFITDGDDMVVKCKTETGHAENLATSPRDMQNRLTNQANPTKKPDLAGRMIGWAAELFEFDIAYERRGYMKAQVLANFINELTPNSHKEEVARTGLPTKVGVILEGLGGILVEQSLRFGFRASNNQAESMVGKGARAKMLTVKSDSQFLTRQVNDEYQAKDLQLTWYLGAMKAQAETLKGKLKQSEPLKRFMREHVEAILVEGP</sequence>
<dbReference type="Gene3D" id="3.10.10.10">
    <property type="entry name" value="HIV Type 1 Reverse Transcriptase, subunit A, domain 1"/>
    <property type="match status" value="1"/>
</dbReference>
<evidence type="ECO:0008006" key="3">
    <source>
        <dbReference type="Google" id="ProtNLM"/>
    </source>
</evidence>
<organism evidence="1 2">
    <name type="scientific">Mucuna pruriens</name>
    <name type="common">Velvet bean</name>
    <name type="synonym">Dolichos pruriens</name>
    <dbReference type="NCBI Taxonomy" id="157652"/>
    <lineage>
        <taxon>Eukaryota</taxon>
        <taxon>Viridiplantae</taxon>
        <taxon>Streptophyta</taxon>
        <taxon>Embryophyta</taxon>
        <taxon>Tracheophyta</taxon>
        <taxon>Spermatophyta</taxon>
        <taxon>Magnoliopsida</taxon>
        <taxon>eudicotyledons</taxon>
        <taxon>Gunneridae</taxon>
        <taxon>Pentapetalae</taxon>
        <taxon>rosids</taxon>
        <taxon>fabids</taxon>
        <taxon>Fabales</taxon>
        <taxon>Fabaceae</taxon>
        <taxon>Papilionoideae</taxon>
        <taxon>50 kb inversion clade</taxon>
        <taxon>NPAAA clade</taxon>
        <taxon>indigoferoid/millettioid clade</taxon>
        <taxon>Phaseoleae</taxon>
        <taxon>Mucuna</taxon>
    </lineage>
</organism>
<dbReference type="PANTHER" id="PTHR24559">
    <property type="entry name" value="TRANSPOSON TY3-I GAG-POL POLYPROTEIN"/>
    <property type="match status" value="1"/>
</dbReference>
<dbReference type="Gene3D" id="3.30.70.270">
    <property type="match status" value="1"/>
</dbReference>
<dbReference type="PANTHER" id="PTHR24559:SF444">
    <property type="entry name" value="REVERSE TRANSCRIPTASE DOMAIN-CONTAINING PROTEIN"/>
    <property type="match status" value="1"/>
</dbReference>
<dbReference type="CDD" id="cd01647">
    <property type="entry name" value="RT_LTR"/>
    <property type="match status" value="1"/>
</dbReference>
<dbReference type="Proteomes" id="UP000257109">
    <property type="component" value="Unassembled WGS sequence"/>
</dbReference>
<keyword evidence="2" id="KW-1185">Reference proteome</keyword>
<protein>
    <recommendedName>
        <fullName evidence="3">Reverse transcriptase domain-containing protein</fullName>
    </recommendedName>
</protein>
<dbReference type="SUPFAM" id="SSF56672">
    <property type="entry name" value="DNA/RNA polymerases"/>
    <property type="match status" value="1"/>
</dbReference>
<dbReference type="EMBL" id="QJKJ01001642">
    <property type="protein sequence ID" value="RDY06670.1"/>
    <property type="molecule type" value="Genomic_DNA"/>
</dbReference>
<reference evidence="1" key="1">
    <citation type="submission" date="2018-05" db="EMBL/GenBank/DDBJ databases">
        <title>Draft genome of Mucuna pruriens seed.</title>
        <authorList>
            <person name="Nnadi N.E."/>
            <person name="Vos R."/>
            <person name="Hasami M.H."/>
            <person name="Devisetty U.K."/>
            <person name="Aguiy J.C."/>
        </authorList>
    </citation>
    <scope>NUCLEOTIDE SEQUENCE [LARGE SCALE GENOMIC DNA]</scope>
    <source>
        <strain evidence="1">JCA_2017</strain>
    </source>
</reference>
<gene>
    <name evidence="1" type="ORF">CR513_09311</name>
</gene>
<dbReference type="InterPro" id="IPR053134">
    <property type="entry name" value="RNA-dir_DNA_polymerase"/>
</dbReference>
<dbReference type="InterPro" id="IPR043128">
    <property type="entry name" value="Rev_trsase/Diguanyl_cyclase"/>
</dbReference>
<dbReference type="AlphaFoldDB" id="A0A371HV55"/>
<dbReference type="InterPro" id="IPR043502">
    <property type="entry name" value="DNA/RNA_pol_sf"/>
</dbReference>
<evidence type="ECO:0000313" key="1">
    <source>
        <dbReference type="EMBL" id="RDY06670.1"/>
    </source>
</evidence>
<dbReference type="STRING" id="157652.A0A371HV55"/>
<comment type="caution">
    <text evidence="1">The sequence shown here is derived from an EMBL/GenBank/DDBJ whole genome shotgun (WGS) entry which is preliminary data.</text>
</comment>
<feature type="non-terminal residue" evidence="1">
    <location>
        <position position="1"/>
    </location>
</feature>
<name>A0A371HV55_MUCPR</name>
<evidence type="ECO:0000313" key="2">
    <source>
        <dbReference type="Proteomes" id="UP000257109"/>
    </source>
</evidence>